<dbReference type="AlphaFoldDB" id="A0A532V988"/>
<dbReference type="EMBL" id="NJBO01000003">
    <property type="protein sequence ID" value="TKJ43759.1"/>
    <property type="molecule type" value="Genomic_DNA"/>
</dbReference>
<dbReference type="Proteomes" id="UP000317778">
    <property type="component" value="Unassembled WGS sequence"/>
</dbReference>
<sequence length="400" mass="46365">MNFEIYHQLGHNAVWNFESLEEDGTGEGFIISPRHIPQSKVESLDHHEKARAIFDPQFFLPRVPLGKLSTYDFFPHQVVESVFDTSDYEGEPAERSADSCVDFQRMNNFRYIVIPTRYMSGMPTDFQEQQTALFVGPFLDAVEGHGVSEEKEILLQLVLNSDMVKDEQYSADILNWVTGIPRIKGVYLIVECIPRSKQIKDIDFLYSLLKFVDKLSQHPNKLEVILGYLNTESLVLSLASPSIITIGSYENTRMFNIANFSLPEPRPRGPTPRLYVTKLLQLIDYNYIGAIRRVLGDSSDIFDENRYQAIMFDPDYRWWFTKPEPYKHYFLEFSRQLRTIRSVRERKRYELVSSMMRSAIGLYSELRDSGIIFDSESDGSHIAAWLTAANLFAKDKNWVK</sequence>
<evidence type="ECO:0000313" key="1">
    <source>
        <dbReference type="EMBL" id="TKJ43759.1"/>
    </source>
</evidence>
<proteinExistence type="predicted"/>
<name>A0A532V988_UNCT6</name>
<accession>A0A532V988</accession>
<organism evidence="1 2">
    <name type="scientific">candidate division TA06 bacterium B3_TA06</name>
    <dbReference type="NCBI Taxonomy" id="2012487"/>
    <lineage>
        <taxon>Bacteria</taxon>
        <taxon>Bacteria division TA06</taxon>
    </lineage>
</organism>
<comment type="caution">
    <text evidence="1">The sequence shown here is derived from an EMBL/GenBank/DDBJ whole genome shotgun (WGS) entry which is preliminary data.</text>
</comment>
<reference evidence="1 2" key="1">
    <citation type="submission" date="2017-06" db="EMBL/GenBank/DDBJ databases">
        <title>Novel microbial phyla capable of carbon fixation and sulfur reduction in deep-sea sediments.</title>
        <authorList>
            <person name="Huang J."/>
            <person name="Baker B."/>
            <person name="Wang Y."/>
        </authorList>
    </citation>
    <scope>NUCLEOTIDE SEQUENCE [LARGE SCALE GENOMIC DNA]</scope>
    <source>
        <strain evidence="1">B3_TA06</strain>
    </source>
</reference>
<gene>
    <name evidence="1" type="ORF">CEE36_03470</name>
</gene>
<evidence type="ECO:0000313" key="2">
    <source>
        <dbReference type="Proteomes" id="UP000317778"/>
    </source>
</evidence>
<protein>
    <submittedName>
        <fullName evidence="1">Uncharacterized protein</fullName>
    </submittedName>
</protein>